<evidence type="ECO:0000313" key="1">
    <source>
        <dbReference type="EMBL" id="KAJ5466149.1"/>
    </source>
</evidence>
<protein>
    <submittedName>
        <fullName evidence="1">Uncharacterized protein</fullName>
    </submittedName>
</protein>
<gene>
    <name evidence="1" type="ORF">N7530_009936</name>
</gene>
<sequence length="171" mass="20295">MINVDKIMCPEKAEMPSIHVEKPIGRYGLWRVAQKCRRRDHYEIYSRDMKKTDAYEWAQSVIKTEMQLCATVQRELFLKEETQKVRMSPIEHDEKQLLKWAEELVLLDQEYWRLERTHYIAECHGRREPSKYAYSSLRENPVNGYVRIVQDEAVVVADNANAAKDHQTLIV</sequence>
<dbReference type="Proteomes" id="UP001147760">
    <property type="component" value="Unassembled WGS sequence"/>
</dbReference>
<proteinExistence type="predicted"/>
<reference evidence="1" key="2">
    <citation type="journal article" date="2023" name="IMA Fungus">
        <title>Comparative genomic study of the Penicillium genus elucidates a diverse pangenome and 15 lateral gene transfer events.</title>
        <authorList>
            <person name="Petersen C."/>
            <person name="Sorensen T."/>
            <person name="Nielsen M.R."/>
            <person name="Sondergaard T.E."/>
            <person name="Sorensen J.L."/>
            <person name="Fitzpatrick D.A."/>
            <person name="Frisvad J.C."/>
            <person name="Nielsen K.L."/>
        </authorList>
    </citation>
    <scope>NUCLEOTIDE SEQUENCE</scope>
    <source>
        <strain evidence="1">IBT 17660</strain>
    </source>
</reference>
<comment type="caution">
    <text evidence="1">The sequence shown here is derived from an EMBL/GenBank/DDBJ whole genome shotgun (WGS) entry which is preliminary data.</text>
</comment>
<accession>A0A9X0BIK5</accession>
<evidence type="ECO:0000313" key="2">
    <source>
        <dbReference type="Proteomes" id="UP001147760"/>
    </source>
</evidence>
<dbReference type="AlphaFoldDB" id="A0A9X0BIK5"/>
<reference evidence="1" key="1">
    <citation type="submission" date="2022-12" db="EMBL/GenBank/DDBJ databases">
        <authorList>
            <person name="Petersen C."/>
        </authorList>
    </citation>
    <scope>NUCLEOTIDE SEQUENCE</scope>
    <source>
        <strain evidence="1">IBT 17660</strain>
    </source>
</reference>
<dbReference type="EMBL" id="JAPWDO010000006">
    <property type="protein sequence ID" value="KAJ5466149.1"/>
    <property type="molecule type" value="Genomic_DNA"/>
</dbReference>
<dbReference type="OrthoDB" id="4440408at2759"/>
<name>A0A9X0BIK5_9EURO</name>
<organism evidence="1 2">
    <name type="scientific">Penicillium desertorum</name>
    <dbReference type="NCBI Taxonomy" id="1303715"/>
    <lineage>
        <taxon>Eukaryota</taxon>
        <taxon>Fungi</taxon>
        <taxon>Dikarya</taxon>
        <taxon>Ascomycota</taxon>
        <taxon>Pezizomycotina</taxon>
        <taxon>Eurotiomycetes</taxon>
        <taxon>Eurotiomycetidae</taxon>
        <taxon>Eurotiales</taxon>
        <taxon>Aspergillaceae</taxon>
        <taxon>Penicillium</taxon>
    </lineage>
</organism>
<keyword evidence="2" id="KW-1185">Reference proteome</keyword>